<sequence>MPGQLNNCGGDTSNDKGSSVLFVFHLRILQIASSERNCSKPDQVQARPTYSASRVVHIPKDVQLHIIEHLTLSSCVSPDDRSCHPSKFASVHRLWAREIQRLVYEECNLVDAKASKSFFDSVVFPCLGTPGPGRFVVVLSISFVPDRDNAWWTLFRGALPELNGLVTFCFAYSHEQEDSIEQYVLVAQAGLFSDKLENLIIRPKESECGEALLLEPPWSHPSLGEHLSWWKKVVTIIIESPAFVIWPPTSQRFEQLKNDITPRLADCRVSEILIICAFGEELSSDSLGVVGRKLQGTPWEDEEEGVNDFYVPCDGYTMSWGAAYSLSRSRGGEWTTGCGSSPKVYPWIGDYTGRIGICH</sequence>
<dbReference type="HOGENOM" id="CLU_771860_0_0_1"/>
<dbReference type="AlphaFoldDB" id="A0A0C3FGL3"/>
<keyword evidence="2" id="KW-1185">Reference proteome</keyword>
<gene>
    <name evidence="1" type="ORF">PILCRDRAFT_10891</name>
</gene>
<accession>A0A0C3FGL3</accession>
<dbReference type="OrthoDB" id="2929650at2759"/>
<dbReference type="EMBL" id="KN833013">
    <property type="protein sequence ID" value="KIM78974.1"/>
    <property type="molecule type" value="Genomic_DNA"/>
</dbReference>
<evidence type="ECO:0000313" key="1">
    <source>
        <dbReference type="EMBL" id="KIM78974.1"/>
    </source>
</evidence>
<proteinExistence type="predicted"/>
<dbReference type="Proteomes" id="UP000054166">
    <property type="component" value="Unassembled WGS sequence"/>
</dbReference>
<reference evidence="2" key="2">
    <citation type="submission" date="2015-01" db="EMBL/GenBank/DDBJ databases">
        <title>Evolutionary Origins and Diversification of the Mycorrhizal Mutualists.</title>
        <authorList>
            <consortium name="DOE Joint Genome Institute"/>
            <consortium name="Mycorrhizal Genomics Consortium"/>
            <person name="Kohler A."/>
            <person name="Kuo A."/>
            <person name="Nagy L.G."/>
            <person name="Floudas D."/>
            <person name="Copeland A."/>
            <person name="Barry K.W."/>
            <person name="Cichocki N."/>
            <person name="Veneault-Fourrey C."/>
            <person name="LaButti K."/>
            <person name="Lindquist E.A."/>
            <person name="Lipzen A."/>
            <person name="Lundell T."/>
            <person name="Morin E."/>
            <person name="Murat C."/>
            <person name="Riley R."/>
            <person name="Ohm R."/>
            <person name="Sun H."/>
            <person name="Tunlid A."/>
            <person name="Henrissat B."/>
            <person name="Grigoriev I.V."/>
            <person name="Hibbett D.S."/>
            <person name="Martin F."/>
        </authorList>
    </citation>
    <scope>NUCLEOTIDE SEQUENCE [LARGE SCALE GENOMIC DNA]</scope>
    <source>
        <strain evidence="2">F 1598</strain>
    </source>
</reference>
<name>A0A0C3FGL3_PILCF</name>
<reference evidence="1 2" key="1">
    <citation type="submission" date="2014-04" db="EMBL/GenBank/DDBJ databases">
        <authorList>
            <consortium name="DOE Joint Genome Institute"/>
            <person name="Kuo A."/>
            <person name="Tarkka M."/>
            <person name="Buscot F."/>
            <person name="Kohler A."/>
            <person name="Nagy L.G."/>
            <person name="Floudas D."/>
            <person name="Copeland A."/>
            <person name="Barry K.W."/>
            <person name="Cichocki N."/>
            <person name="Veneault-Fourrey C."/>
            <person name="LaButti K."/>
            <person name="Lindquist E.A."/>
            <person name="Lipzen A."/>
            <person name="Lundell T."/>
            <person name="Morin E."/>
            <person name="Murat C."/>
            <person name="Sun H."/>
            <person name="Tunlid A."/>
            <person name="Henrissat B."/>
            <person name="Grigoriev I.V."/>
            <person name="Hibbett D.S."/>
            <person name="Martin F."/>
            <person name="Nordberg H.P."/>
            <person name="Cantor M.N."/>
            <person name="Hua S.X."/>
        </authorList>
    </citation>
    <scope>NUCLEOTIDE SEQUENCE [LARGE SCALE GENOMIC DNA]</scope>
    <source>
        <strain evidence="1 2">F 1598</strain>
    </source>
</reference>
<evidence type="ECO:0000313" key="2">
    <source>
        <dbReference type="Proteomes" id="UP000054166"/>
    </source>
</evidence>
<dbReference type="InParanoid" id="A0A0C3FGL3"/>
<protein>
    <submittedName>
        <fullName evidence="1">Uncharacterized protein</fullName>
    </submittedName>
</protein>
<organism evidence="1 2">
    <name type="scientific">Piloderma croceum (strain F 1598)</name>
    <dbReference type="NCBI Taxonomy" id="765440"/>
    <lineage>
        <taxon>Eukaryota</taxon>
        <taxon>Fungi</taxon>
        <taxon>Dikarya</taxon>
        <taxon>Basidiomycota</taxon>
        <taxon>Agaricomycotina</taxon>
        <taxon>Agaricomycetes</taxon>
        <taxon>Agaricomycetidae</taxon>
        <taxon>Atheliales</taxon>
        <taxon>Atheliaceae</taxon>
        <taxon>Piloderma</taxon>
    </lineage>
</organism>